<feature type="compositionally biased region" description="Polar residues" evidence="9">
    <location>
        <begin position="266"/>
        <end position="275"/>
    </location>
</feature>
<evidence type="ECO:0000313" key="12">
    <source>
        <dbReference type="Proteomes" id="UP001337655"/>
    </source>
</evidence>
<name>A0AAV9PCJ3_9PEZI</name>
<evidence type="ECO:0000256" key="5">
    <source>
        <dbReference type="ARBA" id="ARBA00023295"/>
    </source>
</evidence>
<dbReference type="GO" id="GO:0000272">
    <property type="term" value="P:polysaccharide catabolic process"/>
    <property type="evidence" value="ECO:0007669"/>
    <property type="project" value="UniProtKB-KW"/>
</dbReference>
<dbReference type="Pfam" id="PF10503">
    <property type="entry name" value="Esterase_PHB"/>
    <property type="match status" value="1"/>
</dbReference>
<comment type="caution">
    <text evidence="11">The sequence shown here is derived from an EMBL/GenBank/DDBJ whole genome shotgun (WGS) entry which is preliminary data.</text>
</comment>
<dbReference type="PROSITE" id="PS51760">
    <property type="entry name" value="GH10_2"/>
    <property type="match status" value="1"/>
</dbReference>
<comment type="catalytic activity">
    <reaction evidence="8">
        <text>Endohydrolysis of (1-&gt;4)-beta-D-xylosidic linkages in xylans.</text>
        <dbReference type="EC" id="3.2.1.8"/>
    </reaction>
</comment>
<dbReference type="Proteomes" id="UP001337655">
    <property type="component" value="Unassembled WGS sequence"/>
</dbReference>
<feature type="compositionally biased region" description="Polar residues" evidence="9">
    <location>
        <begin position="547"/>
        <end position="557"/>
    </location>
</feature>
<keyword evidence="12" id="KW-1185">Reference proteome</keyword>
<dbReference type="PANTHER" id="PTHR31490:SF76">
    <property type="entry name" value="ENDO-1,4-BETA-XYLANASE C"/>
    <property type="match status" value="1"/>
</dbReference>
<feature type="compositionally biased region" description="Low complexity" evidence="9">
    <location>
        <begin position="522"/>
        <end position="536"/>
    </location>
</feature>
<dbReference type="PRINTS" id="PR00134">
    <property type="entry name" value="GLHYDRLASE10"/>
</dbReference>
<dbReference type="RefSeq" id="XP_064660177.1">
    <property type="nucleotide sequence ID" value="XM_064801547.1"/>
</dbReference>
<evidence type="ECO:0000256" key="6">
    <source>
        <dbReference type="ARBA" id="ARBA00023326"/>
    </source>
</evidence>
<keyword evidence="3 8" id="KW-0378">Hydrolase</keyword>
<protein>
    <recommendedName>
        <fullName evidence="8">Beta-xylanase</fullName>
        <ecNumber evidence="8">3.2.1.8</ecNumber>
    </recommendedName>
</protein>
<dbReference type="InterPro" id="IPR010126">
    <property type="entry name" value="Esterase_phb"/>
</dbReference>
<evidence type="ECO:0000313" key="11">
    <source>
        <dbReference type="EMBL" id="KAK5171149.1"/>
    </source>
</evidence>
<sequence>MRASFYSALALCAQSLAMPLERRQSGLTQVNDFGENPTGTEMYIYVPSKVAAKPPIIVAIHYCSGTAQAYFSGSPYAQLADQYGFIVIYPSSPYEGTCWDVASEAALTHNGGGDSNSIANMVSYTLDKYGGDASQVFVTGSSSGAMMTNVMAATYPELFKAATAYSGVPAGCFVSTGQTSAPAAGTTPAWNSTCAQGNVDASPEYWASVVKAMDPGYSGKRPRFQVYHGSADTTLYPENYEETVKEWTGVFGLDYSSPDSTEENSPKSGYTTETWVDNSNNPIVQGIYAEGVGHTVPIDGDGDMKWFGLGPYAGSGGSSPSASVPASSLPASSAVGSSVAPALASSVLVSSALGSGLPSSQASSIPASSVYGNFSSVVAMPSSSAAPVSFSAPPASSRAYPANASCTEVITISASSSVGVAPVSISASASSQPCKSQIITISASAAPVSSSAAPAGSSCSIDWVDIPDESSYAPASSMVPSVSISSGGFSAPASAAPSGPSSASVAVSSVVDAISASLSSGPAASGSAAPSAAPPSGGDGSGPRVTGTATGPGSSSLNEAFVAQGKHYFGNIGDQGTLGSGSTADIIKADFGQLTPENSMKWDATEPSQGTFTFDGADYLADFAVENNKVLRCHTLLWHNQLPDWVTAITDKDELTKVIQDHIAGVAGHFAGKCYAWDVVNEIFEEDGTLEADHFLNTIGEDYVRIAFEAAKKADPYAKLYINDFNLDSDSYAKTTGLAAKVKEWIADGIPIDGIGSQSHLSAGVSGTQDALELLAGSASEIAITELDIAGGAAADYEEVVKACLAVDKCVGITEWGVTDDQSWRAGESATLFDSSFQPKDAYTSLVQMLQ</sequence>
<dbReference type="GO" id="GO:0005576">
    <property type="term" value="C:extracellular region"/>
    <property type="evidence" value="ECO:0007669"/>
    <property type="project" value="InterPro"/>
</dbReference>
<keyword evidence="4 8" id="KW-0119">Carbohydrate metabolism</keyword>
<dbReference type="InterPro" id="IPR044846">
    <property type="entry name" value="GH10"/>
</dbReference>
<comment type="similarity">
    <text evidence="1 8">Belongs to the glycosyl hydrolase 10 (cellulase F) family.</text>
</comment>
<evidence type="ECO:0000256" key="7">
    <source>
        <dbReference type="PROSITE-ProRule" id="PRU10061"/>
    </source>
</evidence>
<keyword evidence="5 8" id="KW-0326">Glycosidase</keyword>
<dbReference type="InterPro" id="IPR029058">
    <property type="entry name" value="AB_hydrolase_fold"/>
</dbReference>
<evidence type="ECO:0000256" key="1">
    <source>
        <dbReference type="ARBA" id="ARBA00007495"/>
    </source>
</evidence>
<accession>A0AAV9PCJ3</accession>
<gene>
    <name evidence="11" type="ORF">LTR77_004293</name>
</gene>
<dbReference type="SUPFAM" id="SSF53474">
    <property type="entry name" value="alpha/beta-Hydrolases"/>
    <property type="match status" value="2"/>
</dbReference>
<dbReference type="GeneID" id="89925639"/>
<feature type="region of interest" description="Disordered" evidence="9">
    <location>
        <begin position="256"/>
        <end position="275"/>
    </location>
</feature>
<dbReference type="PANTHER" id="PTHR31490">
    <property type="entry name" value="GLYCOSYL HYDROLASE"/>
    <property type="match status" value="1"/>
</dbReference>
<organism evidence="11 12">
    <name type="scientific">Saxophila tyrrhenica</name>
    <dbReference type="NCBI Taxonomy" id="1690608"/>
    <lineage>
        <taxon>Eukaryota</taxon>
        <taxon>Fungi</taxon>
        <taxon>Dikarya</taxon>
        <taxon>Ascomycota</taxon>
        <taxon>Pezizomycotina</taxon>
        <taxon>Dothideomycetes</taxon>
        <taxon>Dothideomycetidae</taxon>
        <taxon>Mycosphaerellales</taxon>
        <taxon>Extremaceae</taxon>
        <taxon>Saxophila</taxon>
    </lineage>
</organism>
<proteinExistence type="inferred from homology"/>
<dbReference type="AlphaFoldDB" id="A0AAV9PCJ3"/>
<evidence type="ECO:0000256" key="3">
    <source>
        <dbReference type="ARBA" id="ARBA00022801"/>
    </source>
</evidence>
<feature type="active site" description="Nucleophile" evidence="7">
    <location>
        <position position="786"/>
    </location>
</feature>
<dbReference type="InterPro" id="IPR031158">
    <property type="entry name" value="GH10_AS"/>
</dbReference>
<evidence type="ECO:0000256" key="9">
    <source>
        <dbReference type="SAM" id="MobiDB-lite"/>
    </source>
</evidence>
<keyword evidence="6 8" id="KW-0624">Polysaccharide degradation</keyword>
<evidence type="ECO:0000256" key="8">
    <source>
        <dbReference type="RuleBase" id="RU361174"/>
    </source>
</evidence>
<dbReference type="PROSITE" id="PS00591">
    <property type="entry name" value="GH10_1"/>
    <property type="match status" value="1"/>
</dbReference>
<dbReference type="Gene3D" id="3.40.50.1820">
    <property type="entry name" value="alpha/beta hydrolase"/>
    <property type="match status" value="1"/>
</dbReference>
<dbReference type="NCBIfam" id="TIGR01840">
    <property type="entry name" value="esterase_phb"/>
    <property type="match status" value="1"/>
</dbReference>
<feature type="domain" description="GH10" evidence="10">
    <location>
        <begin position="572"/>
        <end position="849"/>
    </location>
</feature>
<dbReference type="GO" id="GO:0031176">
    <property type="term" value="F:endo-1,4-beta-xylanase activity"/>
    <property type="evidence" value="ECO:0007669"/>
    <property type="project" value="UniProtKB-EC"/>
</dbReference>
<feature type="region of interest" description="Disordered" evidence="9">
    <location>
        <begin position="522"/>
        <end position="557"/>
    </location>
</feature>
<dbReference type="SUPFAM" id="SSF51445">
    <property type="entry name" value="(Trans)glycosidases"/>
    <property type="match status" value="1"/>
</dbReference>
<dbReference type="SMART" id="SM00633">
    <property type="entry name" value="Glyco_10"/>
    <property type="match status" value="1"/>
</dbReference>
<reference evidence="11 12" key="1">
    <citation type="submission" date="2023-08" db="EMBL/GenBank/DDBJ databases">
        <title>Black Yeasts Isolated from many extreme environments.</title>
        <authorList>
            <person name="Coleine C."/>
            <person name="Stajich J.E."/>
            <person name="Selbmann L."/>
        </authorList>
    </citation>
    <scope>NUCLEOTIDE SEQUENCE [LARGE SCALE GENOMIC DNA]</scope>
    <source>
        <strain evidence="11 12">CCFEE 5935</strain>
    </source>
</reference>
<keyword evidence="2" id="KW-0732">Signal</keyword>
<dbReference type="Gene3D" id="3.20.20.80">
    <property type="entry name" value="Glycosidases"/>
    <property type="match status" value="1"/>
</dbReference>
<dbReference type="EC" id="3.2.1.8" evidence="8"/>
<evidence type="ECO:0000259" key="10">
    <source>
        <dbReference type="PROSITE" id="PS51760"/>
    </source>
</evidence>
<dbReference type="InterPro" id="IPR017853">
    <property type="entry name" value="GH"/>
</dbReference>
<dbReference type="InterPro" id="IPR001000">
    <property type="entry name" value="GH10_dom"/>
</dbReference>
<evidence type="ECO:0000256" key="4">
    <source>
        <dbReference type="ARBA" id="ARBA00023277"/>
    </source>
</evidence>
<dbReference type="Pfam" id="PF00331">
    <property type="entry name" value="Glyco_hydro_10"/>
    <property type="match status" value="1"/>
</dbReference>
<dbReference type="EMBL" id="JAVRRT010000006">
    <property type="protein sequence ID" value="KAK5171149.1"/>
    <property type="molecule type" value="Genomic_DNA"/>
</dbReference>
<evidence type="ECO:0000256" key="2">
    <source>
        <dbReference type="ARBA" id="ARBA00022729"/>
    </source>
</evidence>